<keyword evidence="1" id="KW-0862">Zinc</keyword>
<keyword evidence="5" id="KW-1185">Reference proteome</keyword>
<dbReference type="PROSITE" id="PS50119">
    <property type="entry name" value="ZF_BBOX"/>
    <property type="match status" value="1"/>
</dbReference>
<dbReference type="OrthoDB" id="5588412at2759"/>
<sequence length="1590" mass="168503">MTVSSISGLPSRHIMTKAGTHRRESSLSTNTSSCSSQTTRVLPFATAFTTRAAQPLYMPTAQAPRRFAVARPRRVVTDSSGGVKASTLQPPRIAAKGRRHSAAIGIGGLLPAASGSRTRVIIGLGLTLNPADAVVRLQPRHAAQPSAQTVTRSLGSIKQRREARPSPRAIKVAEVEEPKDLSPGLSLFASPQPSLAPLVESHSHSPRTSDPQPVVLPPARGVPSRGQDASVAGWIATASPPTCPTPCVAEVPSVEDLRSFVSCTSSVSPEQPRLPQTPVTGAVSDLTCLMCFERVLIATGRSRGHAMRCPSCHGSLSIGGLERALCASMSSRSSGEQSGRDTGDAEAADRLLRPVARNSVHIMQSHPPSGGDPLVLASPRQSGDSSRKSKQTGRVAQLLHRRRPTHRRRPAAPTSPLLATSRQLLPQRPMFLPDSAQSSGTYNEAKVSESLGTIQGVEHSPSSSRTLNSERRGKSRHRKDDNRKHIEAGAQTLTVATFLAEGEAAAYADRCATHPGSRNDLWCETCGAAICSHCVSPATGSHRAHSVMKLAAAYDDAFEAIEALQLHLVGNLGETRQRNALLDEASAVVADEFSAAMAAVDQQAQLGAGRVEAARARAEGELVRLSDECMGWRRGLEGALSAVQRMVEELAPAQAVAERPRIERMLRAAAAARPSDWDDDLPQPRIADQAAPGWRHSTLHVTCVAELGRRRGHVHVVGDAFSAHGAVWQARVSRSRTSVGEPSLALSIACVEGPSAKRAFRVSASVAAAGIALAHAGEWAQGSEHVFSLCLLEAIAPALDGDGGLSVRVGVQPESYRELALAQEARIDDLEGRLRAMQAELAAAKADTTSLSAEPTARRRRSEARGWATSPRAPPVPQIPLPAPPAAGDEGTQHRRAASLTAKLRRQPPIPFPISAAASEQPSSPPAGSVYSQSSGLSDEKTSVMRRLSGWVRTRQPRAPPRPEPPSDDVGGDWTFLDRTLSPGFEQLAASAEPLRPLTSSASASPLSLRIGRRPLSLWPSRGLINVSPPLVPVPAPLPLPPALPEQQAQQLGDAKDLADGFAFDGVADIEREQALVDARAERRAQAVMNIEDKYTSLAQRLDKIQLIANTCENSRDGFSEGTLRRISSELGVLMGSRRRQRIDAGSPMRRAALDASDLFSEPASDEESLCLSPMTGGRHGRRAVTMDSRELGRAIERSVALGSPEDAYETGVSPTPVRRREMAVTRRTSNSSVSSASSAGGGGRSSGRITRPGGGSQRRGSITGESAGLLGLSPAITPSKLGAIQNGSQLTPRANRQGGILKPGRTMRAKPGRLHTLAEVAGEMSAPAQPWVEQPSSPVTRATRSSSVAEDDAVREVTGRLARPNRVLRKSVRFPEELRLLETIRLIDPRAAQTIENRAVSVYEPLSTPLPSDDESVPLTGLAARIRYSPRLAPKVLPDVEALSLDEAVDHLLLDAPHYARPPLPPRGSAELGLNRQRRNSASRGQRDSADASRLVWGAGRGSMYVGPNVASAQSSPLDVDPVGPAAGSVSSLESTAGLVAGATHSAHLYPSELAAFGDAQIPAIACGRDTAFRASELGLVQGPDMKTK</sequence>
<feature type="region of interest" description="Disordered" evidence="2">
    <location>
        <begin position="452"/>
        <end position="487"/>
    </location>
</feature>
<feature type="region of interest" description="Disordered" evidence="2">
    <location>
        <begin position="1"/>
        <end position="35"/>
    </location>
</feature>
<name>A0A9W8L6K8_9FUNG</name>
<proteinExistence type="predicted"/>
<feature type="region of interest" description="Disordered" evidence="2">
    <location>
        <begin position="843"/>
        <end position="898"/>
    </location>
</feature>
<feature type="compositionally biased region" description="Polar residues" evidence="2">
    <location>
        <begin position="1286"/>
        <end position="1295"/>
    </location>
</feature>
<organism evidence="4 5">
    <name type="scientific">Coemansia spiralis</name>
    <dbReference type="NCBI Taxonomy" id="417178"/>
    <lineage>
        <taxon>Eukaryota</taxon>
        <taxon>Fungi</taxon>
        <taxon>Fungi incertae sedis</taxon>
        <taxon>Zoopagomycota</taxon>
        <taxon>Kickxellomycotina</taxon>
        <taxon>Kickxellomycetes</taxon>
        <taxon>Kickxellales</taxon>
        <taxon>Kickxellaceae</taxon>
        <taxon>Coemansia</taxon>
    </lineage>
</organism>
<feature type="region of interest" description="Disordered" evidence="2">
    <location>
        <begin position="1328"/>
        <end position="1352"/>
    </location>
</feature>
<feature type="compositionally biased region" description="Polar residues" evidence="2">
    <location>
        <begin position="145"/>
        <end position="156"/>
    </location>
</feature>
<feature type="compositionally biased region" description="Basic residues" evidence="2">
    <location>
        <begin position="399"/>
        <end position="410"/>
    </location>
</feature>
<feature type="region of interest" description="Disordered" evidence="2">
    <location>
        <begin position="1459"/>
        <end position="1494"/>
    </location>
</feature>
<evidence type="ECO:0000259" key="3">
    <source>
        <dbReference type="PROSITE" id="PS50119"/>
    </source>
</evidence>
<gene>
    <name evidence="4" type="ORF">IWW39_000290</name>
</gene>
<protein>
    <recommendedName>
        <fullName evidence="3">B box-type domain-containing protein</fullName>
    </recommendedName>
</protein>
<evidence type="ECO:0000256" key="1">
    <source>
        <dbReference type="PROSITE-ProRule" id="PRU00024"/>
    </source>
</evidence>
<dbReference type="SUPFAM" id="SSF57845">
    <property type="entry name" value="B-box zinc-binding domain"/>
    <property type="match status" value="1"/>
</dbReference>
<feature type="compositionally biased region" description="Pro residues" evidence="2">
    <location>
        <begin position="872"/>
        <end position="885"/>
    </location>
</feature>
<feature type="region of interest" description="Disordered" evidence="2">
    <location>
        <begin position="141"/>
        <end position="168"/>
    </location>
</feature>
<dbReference type="Gene3D" id="3.30.160.60">
    <property type="entry name" value="Classic Zinc Finger"/>
    <property type="match status" value="1"/>
</dbReference>
<evidence type="ECO:0000256" key="2">
    <source>
        <dbReference type="SAM" id="MobiDB-lite"/>
    </source>
</evidence>
<feature type="compositionally biased region" description="Low complexity" evidence="2">
    <location>
        <begin position="1226"/>
        <end position="1239"/>
    </location>
</feature>
<dbReference type="Pfam" id="PF00643">
    <property type="entry name" value="zf-B_box"/>
    <property type="match status" value="1"/>
</dbReference>
<feature type="region of interest" description="Disordered" evidence="2">
    <location>
        <begin position="912"/>
        <end position="972"/>
    </location>
</feature>
<accession>A0A9W8L6K8</accession>
<feature type="compositionally biased region" description="Low complexity" evidence="2">
    <location>
        <begin position="26"/>
        <end position="35"/>
    </location>
</feature>
<comment type="caution">
    <text evidence="4">The sequence shown here is derived from an EMBL/GenBank/DDBJ whole genome shotgun (WGS) entry which is preliminary data.</text>
</comment>
<feature type="compositionally biased region" description="Low complexity" evidence="2">
    <location>
        <begin position="913"/>
        <end position="922"/>
    </location>
</feature>
<keyword evidence="1" id="KW-0863">Zinc-finger</keyword>
<reference evidence="4" key="1">
    <citation type="submission" date="2022-07" db="EMBL/GenBank/DDBJ databases">
        <title>Phylogenomic reconstructions and comparative analyses of Kickxellomycotina fungi.</title>
        <authorList>
            <person name="Reynolds N.K."/>
            <person name="Stajich J.E."/>
            <person name="Barry K."/>
            <person name="Grigoriev I.V."/>
            <person name="Crous P."/>
            <person name="Smith M.E."/>
        </authorList>
    </citation>
    <scope>NUCLEOTIDE SEQUENCE</scope>
    <source>
        <strain evidence="4">CBS 109367</strain>
    </source>
</reference>
<evidence type="ECO:0000313" key="5">
    <source>
        <dbReference type="Proteomes" id="UP001151516"/>
    </source>
</evidence>
<keyword evidence="1" id="KW-0479">Metal-binding</keyword>
<dbReference type="GO" id="GO:0008270">
    <property type="term" value="F:zinc ion binding"/>
    <property type="evidence" value="ECO:0007669"/>
    <property type="project" value="UniProtKB-KW"/>
</dbReference>
<dbReference type="Proteomes" id="UP001151516">
    <property type="component" value="Unassembled WGS sequence"/>
</dbReference>
<feature type="domain" description="B box-type" evidence="3">
    <location>
        <begin position="506"/>
        <end position="550"/>
    </location>
</feature>
<feature type="compositionally biased region" description="Basic and acidic residues" evidence="2">
    <location>
        <begin position="468"/>
        <end position="487"/>
    </location>
</feature>
<dbReference type="EMBL" id="JANBTX010000004">
    <property type="protein sequence ID" value="KAJ2691082.1"/>
    <property type="molecule type" value="Genomic_DNA"/>
</dbReference>
<feature type="region of interest" description="Disordered" evidence="2">
    <location>
        <begin position="196"/>
        <end position="223"/>
    </location>
</feature>
<feature type="compositionally biased region" description="Basic and acidic residues" evidence="2">
    <location>
        <begin position="159"/>
        <end position="168"/>
    </location>
</feature>
<feature type="compositionally biased region" description="Polar residues" evidence="2">
    <location>
        <begin position="1335"/>
        <end position="1349"/>
    </location>
</feature>
<feature type="region of interest" description="Disordered" evidence="2">
    <location>
        <begin position="1203"/>
        <end position="1305"/>
    </location>
</feature>
<feature type="region of interest" description="Disordered" evidence="2">
    <location>
        <begin position="362"/>
        <end position="425"/>
    </location>
</feature>
<dbReference type="InterPro" id="IPR000315">
    <property type="entry name" value="Znf_B-box"/>
</dbReference>
<evidence type="ECO:0000313" key="4">
    <source>
        <dbReference type="EMBL" id="KAJ2691082.1"/>
    </source>
</evidence>